<dbReference type="InterPro" id="IPR036291">
    <property type="entry name" value="NAD(P)-bd_dom_sf"/>
</dbReference>
<dbReference type="PANTHER" id="PTHR24322:SF736">
    <property type="entry name" value="RETINOL DEHYDROGENASE 10"/>
    <property type="match status" value="1"/>
</dbReference>
<dbReference type="SUPFAM" id="SSF51735">
    <property type="entry name" value="NAD(P)-binding Rossmann-fold domains"/>
    <property type="match status" value="1"/>
</dbReference>
<proteinExistence type="inferred from homology"/>
<protein>
    <submittedName>
        <fullName evidence="4">Hydroxysteroid 17-beta dehydrogenase 11</fullName>
    </submittedName>
</protein>
<evidence type="ECO:0000313" key="4">
    <source>
        <dbReference type="WBParaSite" id="BXY_1004500.1"/>
    </source>
</evidence>
<dbReference type="AlphaFoldDB" id="A0A1I7SAJ8"/>
<keyword evidence="2" id="KW-0560">Oxidoreductase</keyword>
<name>A0A1I7SAJ8_BURXY</name>
<evidence type="ECO:0000256" key="2">
    <source>
        <dbReference type="ARBA" id="ARBA00023002"/>
    </source>
</evidence>
<reference evidence="4" key="1">
    <citation type="submission" date="2016-11" db="UniProtKB">
        <authorList>
            <consortium name="WormBaseParasite"/>
        </authorList>
    </citation>
    <scope>IDENTIFICATION</scope>
</reference>
<organism evidence="3 4">
    <name type="scientific">Bursaphelenchus xylophilus</name>
    <name type="common">Pinewood nematode worm</name>
    <name type="synonym">Aphelenchoides xylophilus</name>
    <dbReference type="NCBI Taxonomy" id="6326"/>
    <lineage>
        <taxon>Eukaryota</taxon>
        <taxon>Metazoa</taxon>
        <taxon>Ecdysozoa</taxon>
        <taxon>Nematoda</taxon>
        <taxon>Chromadorea</taxon>
        <taxon>Rhabditida</taxon>
        <taxon>Tylenchina</taxon>
        <taxon>Tylenchomorpha</taxon>
        <taxon>Aphelenchoidea</taxon>
        <taxon>Aphelenchoididae</taxon>
        <taxon>Bursaphelenchus</taxon>
    </lineage>
</organism>
<accession>A0A1I7SAJ8</accession>
<comment type="similarity">
    <text evidence="1">Belongs to the short-chain dehydrogenases/reductases (SDR) family.</text>
</comment>
<dbReference type="Pfam" id="PF00106">
    <property type="entry name" value="adh_short"/>
    <property type="match status" value="1"/>
</dbReference>
<dbReference type="InterPro" id="IPR002347">
    <property type="entry name" value="SDR_fam"/>
</dbReference>
<dbReference type="GO" id="GO:0016616">
    <property type="term" value="F:oxidoreductase activity, acting on the CH-OH group of donors, NAD or NADP as acceptor"/>
    <property type="evidence" value="ECO:0007669"/>
    <property type="project" value="TreeGrafter"/>
</dbReference>
<sequence>MALAHGIAVVLHETLQFGLFLGRFTGNLLYGTVRALIPSGVLPRKCVRDKVFLITGSASGIGRLCALKVTKAFLPRMLEKDEGHIVTMASIAGHAGLIGLTDYCASKHAAVGFMAALYRELYNIGSNVQTTTVSPYYINTGMFDGVTESKLFPVCPILQPEYVADRIVDAVLTNTPHLILPRFLYIIKFVGTFLPQSCTDAIYDYTNTDRTMLTFKGRIEEIAKSP</sequence>
<dbReference type="Gene3D" id="3.40.50.720">
    <property type="entry name" value="NAD(P)-binding Rossmann-like Domain"/>
    <property type="match status" value="1"/>
</dbReference>
<dbReference type="Proteomes" id="UP000095284">
    <property type="component" value="Unplaced"/>
</dbReference>
<dbReference type="PANTHER" id="PTHR24322">
    <property type="entry name" value="PKSB"/>
    <property type="match status" value="1"/>
</dbReference>
<evidence type="ECO:0000256" key="1">
    <source>
        <dbReference type="ARBA" id="ARBA00006484"/>
    </source>
</evidence>
<dbReference type="WBParaSite" id="BXY_1004500.1">
    <property type="protein sequence ID" value="BXY_1004500.1"/>
    <property type="gene ID" value="BXY_1004500"/>
</dbReference>
<evidence type="ECO:0000313" key="3">
    <source>
        <dbReference type="Proteomes" id="UP000095284"/>
    </source>
</evidence>